<dbReference type="InterPro" id="IPR012337">
    <property type="entry name" value="RNaseH-like_sf"/>
</dbReference>
<dbReference type="SUPFAM" id="SSF53098">
    <property type="entry name" value="Ribonuclease H-like"/>
    <property type="match status" value="1"/>
</dbReference>
<dbReference type="GO" id="GO:0003676">
    <property type="term" value="F:nucleic acid binding"/>
    <property type="evidence" value="ECO:0007669"/>
    <property type="project" value="InterPro"/>
</dbReference>
<dbReference type="InterPro" id="IPR044730">
    <property type="entry name" value="RNase_H-like_dom_plant"/>
</dbReference>
<evidence type="ECO:0000259" key="1">
    <source>
        <dbReference type="Pfam" id="PF13456"/>
    </source>
</evidence>
<reference evidence="2" key="2">
    <citation type="submission" date="2023-06" db="EMBL/GenBank/DDBJ databases">
        <authorList>
            <person name="Ma L."/>
            <person name="Liu K.-W."/>
            <person name="Li Z."/>
            <person name="Hsiao Y.-Y."/>
            <person name="Qi Y."/>
            <person name="Fu T."/>
            <person name="Tang G."/>
            <person name="Zhang D."/>
            <person name="Sun W.-H."/>
            <person name="Liu D.-K."/>
            <person name="Li Y."/>
            <person name="Chen G.-Z."/>
            <person name="Liu X.-D."/>
            <person name="Liao X.-Y."/>
            <person name="Jiang Y.-T."/>
            <person name="Yu X."/>
            <person name="Hao Y."/>
            <person name="Huang J."/>
            <person name="Zhao X.-W."/>
            <person name="Ke S."/>
            <person name="Chen Y.-Y."/>
            <person name="Wu W.-L."/>
            <person name="Hsu J.-L."/>
            <person name="Lin Y.-F."/>
            <person name="Huang M.-D."/>
            <person name="Li C.-Y."/>
            <person name="Huang L."/>
            <person name="Wang Z.-W."/>
            <person name="Zhao X."/>
            <person name="Zhong W.-Y."/>
            <person name="Peng D.-H."/>
            <person name="Ahmad S."/>
            <person name="Lan S."/>
            <person name="Zhang J.-S."/>
            <person name="Tsai W.-C."/>
            <person name="Van De Peer Y."/>
            <person name="Liu Z.-J."/>
        </authorList>
    </citation>
    <scope>NUCLEOTIDE SEQUENCE</scope>
    <source>
        <strain evidence="2">CP</strain>
        <tissue evidence="2">Leaves</tissue>
    </source>
</reference>
<gene>
    <name evidence="2" type="ORF">QJS10_CPB21g00139</name>
</gene>
<dbReference type="Proteomes" id="UP001180020">
    <property type="component" value="Unassembled WGS sequence"/>
</dbReference>
<protein>
    <recommendedName>
        <fullName evidence="1">RNase H type-1 domain-containing protein</fullName>
    </recommendedName>
</protein>
<keyword evidence="3" id="KW-1185">Reference proteome</keyword>
<evidence type="ECO:0000313" key="2">
    <source>
        <dbReference type="EMBL" id="KAK1283528.1"/>
    </source>
</evidence>
<sequence>MDLPSINILELKAIEVGIWLAINIGCSKLWIESDSTTALSWIKGKGNRPWSVIRLLRSIRRGLEHLHDWKVSHILREGNAPADILASYRLARGETTILPSCLWPELGSALAQDQSGLPYTRTRI</sequence>
<dbReference type="Gene3D" id="3.30.420.10">
    <property type="entry name" value="Ribonuclease H-like superfamily/Ribonuclease H"/>
    <property type="match status" value="1"/>
</dbReference>
<proteinExistence type="predicted"/>
<reference evidence="2" key="1">
    <citation type="journal article" date="2023" name="Nat. Commun.">
        <title>Diploid and tetraploid genomes of Acorus and the evolution of monocots.</title>
        <authorList>
            <person name="Ma L."/>
            <person name="Liu K.W."/>
            <person name="Li Z."/>
            <person name="Hsiao Y.Y."/>
            <person name="Qi Y."/>
            <person name="Fu T."/>
            <person name="Tang G.D."/>
            <person name="Zhang D."/>
            <person name="Sun W.H."/>
            <person name="Liu D.K."/>
            <person name="Li Y."/>
            <person name="Chen G.Z."/>
            <person name="Liu X.D."/>
            <person name="Liao X.Y."/>
            <person name="Jiang Y.T."/>
            <person name="Yu X."/>
            <person name="Hao Y."/>
            <person name="Huang J."/>
            <person name="Zhao X.W."/>
            <person name="Ke S."/>
            <person name="Chen Y.Y."/>
            <person name="Wu W.L."/>
            <person name="Hsu J.L."/>
            <person name="Lin Y.F."/>
            <person name="Huang M.D."/>
            <person name="Li C.Y."/>
            <person name="Huang L."/>
            <person name="Wang Z.W."/>
            <person name="Zhao X."/>
            <person name="Zhong W.Y."/>
            <person name="Peng D.H."/>
            <person name="Ahmad S."/>
            <person name="Lan S."/>
            <person name="Zhang J.S."/>
            <person name="Tsai W.C."/>
            <person name="Van de Peer Y."/>
            <person name="Liu Z.J."/>
        </authorList>
    </citation>
    <scope>NUCLEOTIDE SEQUENCE</scope>
    <source>
        <strain evidence="2">CP</strain>
    </source>
</reference>
<comment type="caution">
    <text evidence="2">The sequence shown here is derived from an EMBL/GenBank/DDBJ whole genome shotgun (WGS) entry which is preliminary data.</text>
</comment>
<dbReference type="Pfam" id="PF13456">
    <property type="entry name" value="RVT_3"/>
    <property type="match status" value="1"/>
</dbReference>
<dbReference type="AlphaFoldDB" id="A0AAV9C332"/>
<dbReference type="InterPro" id="IPR036397">
    <property type="entry name" value="RNaseH_sf"/>
</dbReference>
<dbReference type="PANTHER" id="PTHR47723:SF19">
    <property type="entry name" value="POLYNUCLEOTIDYL TRANSFERASE, RIBONUCLEASE H-LIKE SUPERFAMILY PROTEIN"/>
    <property type="match status" value="1"/>
</dbReference>
<name>A0AAV9C332_ACOCL</name>
<dbReference type="InterPro" id="IPR002156">
    <property type="entry name" value="RNaseH_domain"/>
</dbReference>
<accession>A0AAV9C332</accession>
<dbReference type="GO" id="GO:0004523">
    <property type="term" value="F:RNA-DNA hybrid ribonuclease activity"/>
    <property type="evidence" value="ECO:0007669"/>
    <property type="project" value="InterPro"/>
</dbReference>
<evidence type="ECO:0000313" key="3">
    <source>
        <dbReference type="Proteomes" id="UP001180020"/>
    </source>
</evidence>
<dbReference type="InterPro" id="IPR053151">
    <property type="entry name" value="RNase_H-like"/>
</dbReference>
<feature type="domain" description="RNase H type-1" evidence="1">
    <location>
        <begin position="8"/>
        <end position="87"/>
    </location>
</feature>
<organism evidence="2 3">
    <name type="scientific">Acorus calamus</name>
    <name type="common">Sweet flag</name>
    <dbReference type="NCBI Taxonomy" id="4465"/>
    <lineage>
        <taxon>Eukaryota</taxon>
        <taxon>Viridiplantae</taxon>
        <taxon>Streptophyta</taxon>
        <taxon>Embryophyta</taxon>
        <taxon>Tracheophyta</taxon>
        <taxon>Spermatophyta</taxon>
        <taxon>Magnoliopsida</taxon>
        <taxon>Liliopsida</taxon>
        <taxon>Acoraceae</taxon>
        <taxon>Acorus</taxon>
    </lineage>
</organism>
<dbReference type="EMBL" id="JAUJYO010000021">
    <property type="protein sequence ID" value="KAK1283528.1"/>
    <property type="molecule type" value="Genomic_DNA"/>
</dbReference>
<dbReference type="CDD" id="cd06222">
    <property type="entry name" value="RNase_H_like"/>
    <property type="match status" value="1"/>
</dbReference>
<dbReference type="PANTHER" id="PTHR47723">
    <property type="entry name" value="OS05G0353850 PROTEIN"/>
    <property type="match status" value="1"/>
</dbReference>